<dbReference type="InterPro" id="IPR036397">
    <property type="entry name" value="RNaseH_sf"/>
</dbReference>
<protein>
    <recommendedName>
        <fullName evidence="2">Integrase catalytic domain-containing protein</fullName>
    </recommendedName>
</protein>
<dbReference type="Pfam" id="PF17921">
    <property type="entry name" value="Integrase_H2C2"/>
    <property type="match status" value="1"/>
</dbReference>
<dbReference type="Gene3D" id="3.30.420.10">
    <property type="entry name" value="Ribonuclease H-like superfamily/Ribonuclease H"/>
    <property type="match status" value="1"/>
</dbReference>
<accession>A0ABD0ZF57</accession>
<dbReference type="PANTHER" id="PTHR45835">
    <property type="entry name" value="YALI0A06105P"/>
    <property type="match status" value="1"/>
</dbReference>
<keyword evidence="4" id="KW-1185">Reference proteome</keyword>
<dbReference type="InterPro" id="IPR041588">
    <property type="entry name" value="Integrase_H2C2"/>
</dbReference>
<evidence type="ECO:0000313" key="3">
    <source>
        <dbReference type="EMBL" id="KAL1193316.1"/>
    </source>
</evidence>
<comment type="caution">
    <text evidence="3">The sequence shown here is derived from an EMBL/GenBank/DDBJ whole genome shotgun (WGS) entry which is preliminary data.</text>
</comment>
<name>A0ABD0ZF57_CARAN</name>
<dbReference type="EMBL" id="JBANAX010000789">
    <property type="protein sequence ID" value="KAL1193316.1"/>
    <property type="molecule type" value="Genomic_DNA"/>
</dbReference>
<dbReference type="SUPFAM" id="SSF53098">
    <property type="entry name" value="Ribonuclease H-like"/>
    <property type="match status" value="1"/>
</dbReference>
<dbReference type="AlphaFoldDB" id="A0ABD0ZF57"/>
<dbReference type="Gene3D" id="1.10.340.70">
    <property type="match status" value="1"/>
</dbReference>
<dbReference type="InterPro" id="IPR012337">
    <property type="entry name" value="RNaseH-like_sf"/>
</dbReference>
<dbReference type="PANTHER" id="PTHR45835:SF99">
    <property type="entry name" value="CHROMO DOMAIN-CONTAINING PROTEIN-RELATED"/>
    <property type="match status" value="1"/>
</dbReference>
<dbReference type="Proteomes" id="UP001558713">
    <property type="component" value="Unassembled WGS sequence"/>
</dbReference>
<dbReference type="PROSITE" id="PS50994">
    <property type="entry name" value="INTEGRASE"/>
    <property type="match status" value="1"/>
</dbReference>
<dbReference type="Pfam" id="PF24626">
    <property type="entry name" value="SH3_Tf2-1"/>
    <property type="match status" value="1"/>
</dbReference>
<feature type="coiled-coil region" evidence="1">
    <location>
        <begin position="347"/>
        <end position="374"/>
    </location>
</feature>
<reference evidence="3 4" key="1">
    <citation type="submission" date="2024-04" db="EMBL/GenBank/DDBJ databases">
        <title>Genome assembly C_amara_ONT_v2.</title>
        <authorList>
            <person name="Yant L."/>
            <person name="Moore C."/>
            <person name="Slenker M."/>
        </authorList>
    </citation>
    <scope>NUCLEOTIDE SEQUENCE [LARGE SCALE GENOMIC DNA]</scope>
    <source>
        <tissue evidence="3">Leaf</tissue>
    </source>
</reference>
<sequence>MYRDLKRYYHWVGMKKDVANWVAACNVCQLVKAEHQVPSGMLQSLPIPEWKWDMITMDFVVGLPISQTKDAIWVIVDRLTKCVRFLAIKKTDGSAVLARKYVQEIVRLYGVPVSIVSDRDPKFTSEFWNAFQKEMGTRVHMSTAYHPQTDGQSERTIQTLEDLLRMCVLDWGGHWVDHLSLVEFAYNNSYQASIGMAPYEALYGRPCRTPLCWTQVGERSTLGASFVEETTEKIRVLKLNMREAQDRQKSYADKRRKELKFEVRDRVYLKMALLRGPNRSITATKLSPRYMGPFRIVERVGPVTYRLELPEIMHAFHKVFHVSMLKKCLHRGDEAVAEIPSDLQPNLTVEARLLRVLERRVNELRRKKISMMRVLWDCGGVQEETWEPEEMMKARFKKWFGKQAAT</sequence>
<keyword evidence="1" id="KW-0175">Coiled coil</keyword>
<organism evidence="3 4">
    <name type="scientific">Cardamine amara subsp. amara</name>
    <dbReference type="NCBI Taxonomy" id="228776"/>
    <lineage>
        <taxon>Eukaryota</taxon>
        <taxon>Viridiplantae</taxon>
        <taxon>Streptophyta</taxon>
        <taxon>Embryophyta</taxon>
        <taxon>Tracheophyta</taxon>
        <taxon>Spermatophyta</taxon>
        <taxon>Magnoliopsida</taxon>
        <taxon>eudicotyledons</taxon>
        <taxon>Gunneridae</taxon>
        <taxon>Pentapetalae</taxon>
        <taxon>rosids</taxon>
        <taxon>malvids</taxon>
        <taxon>Brassicales</taxon>
        <taxon>Brassicaceae</taxon>
        <taxon>Cardamineae</taxon>
        <taxon>Cardamine</taxon>
    </lineage>
</organism>
<evidence type="ECO:0000259" key="2">
    <source>
        <dbReference type="PROSITE" id="PS50994"/>
    </source>
</evidence>
<dbReference type="InterPro" id="IPR001584">
    <property type="entry name" value="Integrase_cat-core"/>
</dbReference>
<evidence type="ECO:0000313" key="4">
    <source>
        <dbReference type="Proteomes" id="UP001558713"/>
    </source>
</evidence>
<dbReference type="InterPro" id="IPR056924">
    <property type="entry name" value="SH3_Tf2-1"/>
</dbReference>
<proteinExistence type="predicted"/>
<feature type="domain" description="Integrase catalytic" evidence="2">
    <location>
        <begin position="42"/>
        <end position="206"/>
    </location>
</feature>
<evidence type="ECO:0000256" key="1">
    <source>
        <dbReference type="SAM" id="Coils"/>
    </source>
</evidence>
<gene>
    <name evidence="3" type="ORF">V5N11_012555</name>
</gene>